<comment type="caution">
    <text evidence="2">The sequence shown here is derived from an EMBL/GenBank/DDBJ whole genome shotgun (WGS) entry which is preliminary data.</text>
</comment>
<dbReference type="PROSITE" id="PS50930">
    <property type="entry name" value="HTH_LYTTR"/>
    <property type="match status" value="1"/>
</dbReference>
<evidence type="ECO:0000313" key="3">
    <source>
        <dbReference type="Proteomes" id="UP000597877"/>
    </source>
</evidence>
<gene>
    <name evidence="2" type="ORF">H8S00_07715</name>
</gene>
<dbReference type="EMBL" id="JACOOZ010000004">
    <property type="protein sequence ID" value="MBC5667863.1"/>
    <property type="molecule type" value="Genomic_DNA"/>
</dbReference>
<protein>
    <submittedName>
        <fullName evidence="2">LytTR family transcriptional regulator</fullName>
    </submittedName>
</protein>
<dbReference type="RefSeq" id="WP_118590188.1">
    <property type="nucleotide sequence ID" value="NZ_JACOOZ010000004.1"/>
</dbReference>
<evidence type="ECO:0000313" key="2">
    <source>
        <dbReference type="EMBL" id="MBC5667863.1"/>
    </source>
</evidence>
<feature type="domain" description="HTH LytTR-type" evidence="1">
    <location>
        <begin position="44"/>
        <end position="148"/>
    </location>
</feature>
<dbReference type="InterPro" id="IPR007492">
    <property type="entry name" value="LytTR_DNA-bd_dom"/>
</dbReference>
<accession>A0ABR7F2N3</accession>
<dbReference type="Pfam" id="PF04397">
    <property type="entry name" value="LytTR"/>
    <property type="match status" value="1"/>
</dbReference>
<name>A0ABR7F2N3_9FIRM</name>
<dbReference type="PANTHER" id="PTHR37299:SF4">
    <property type="entry name" value="TRANSCRIPTIONAL REGULATOR"/>
    <property type="match status" value="1"/>
</dbReference>
<organism evidence="2 3">
    <name type="scientific">Eubacterium segne</name>
    <dbReference type="NCBI Taxonomy" id="2763045"/>
    <lineage>
        <taxon>Bacteria</taxon>
        <taxon>Bacillati</taxon>
        <taxon>Bacillota</taxon>
        <taxon>Clostridia</taxon>
        <taxon>Eubacteriales</taxon>
        <taxon>Eubacteriaceae</taxon>
        <taxon>Eubacterium</taxon>
    </lineage>
</organism>
<dbReference type="SMART" id="SM00850">
    <property type="entry name" value="LytTR"/>
    <property type="match status" value="1"/>
</dbReference>
<keyword evidence="3" id="KW-1185">Reference proteome</keyword>
<proteinExistence type="predicted"/>
<dbReference type="InterPro" id="IPR046947">
    <property type="entry name" value="LytR-like"/>
</dbReference>
<dbReference type="PANTHER" id="PTHR37299">
    <property type="entry name" value="TRANSCRIPTIONAL REGULATOR-RELATED"/>
    <property type="match status" value="1"/>
</dbReference>
<evidence type="ECO:0000259" key="1">
    <source>
        <dbReference type="PROSITE" id="PS50930"/>
    </source>
</evidence>
<reference evidence="2 3" key="1">
    <citation type="submission" date="2020-08" db="EMBL/GenBank/DDBJ databases">
        <title>Genome public.</title>
        <authorList>
            <person name="Liu C."/>
            <person name="Sun Q."/>
        </authorList>
    </citation>
    <scope>NUCLEOTIDE SEQUENCE [LARGE SCALE GENOMIC DNA]</scope>
    <source>
        <strain evidence="2 3">BX4</strain>
    </source>
</reference>
<dbReference type="Proteomes" id="UP000597877">
    <property type="component" value="Unassembled WGS sequence"/>
</dbReference>
<sequence>MKVIIDIDENCIENQVIIKCLKFDEKIAMLQRNISNSLSENIKLELYKDQKDYYIDIEDILFFQTEGDMVKAHTRDDIFDTGYRLYELEKILPWTYCRISKSAILNVKKVYAITKNITASSEIEFKDSHKHVFVSRGYFKPLKSKLDEIRSKE</sequence>
<dbReference type="Gene3D" id="2.40.50.1020">
    <property type="entry name" value="LytTr DNA-binding domain"/>
    <property type="match status" value="1"/>
</dbReference>